<dbReference type="EMBL" id="BJNG01000017">
    <property type="protein sequence ID" value="GEC20035.1"/>
    <property type="molecule type" value="Genomic_DNA"/>
</dbReference>
<dbReference type="AlphaFoldDB" id="A0A4Y3WMK9"/>
<comment type="caution">
    <text evidence="3">The sequence shown here is derived from an EMBL/GenBank/DDBJ whole genome shotgun (WGS) entry which is preliminary data.</text>
</comment>
<dbReference type="InterPro" id="IPR006015">
    <property type="entry name" value="Universal_stress_UspA"/>
</dbReference>
<dbReference type="OrthoDB" id="6174426at2"/>
<dbReference type="CDD" id="cd23659">
    <property type="entry name" value="USP_At3g01520-like"/>
    <property type="match status" value="1"/>
</dbReference>
<dbReference type="SUPFAM" id="SSF52402">
    <property type="entry name" value="Adenine nucleotide alpha hydrolases-like"/>
    <property type="match status" value="1"/>
</dbReference>
<dbReference type="InterPro" id="IPR006016">
    <property type="entry name" value="UspA"/>
</dbReference>
<evidence type="ECO:0000259" key="2">
    <source>
        <dbReference type="Pfam" id="PF00582"/>
    </source>
</evidence>
<dbReference type="InterPro" id="IPR014729">
    <property type="entry name" value="Rossmann-like_a/b/a_fold"/>
</dbReference>
<dbReference type="PANTHER" id="PTHR31964:SF113">
    <property type="entry name" value="USPA DOMAIN-CONTAINING PROTEIN"/>
    <property type="match status" value="1"/>
</dbReference>
<evidence type="ECO:0000256" key="1">
    <source>
        <dbReference type="ARBA" id="ARBA00008791"/>
    </source>
</evidence>
<dbReference type="Gene3D" id="3.40.50.620">
    <property type="entry name" value="HUPs"/>
    <property type="match status" value="1"/>
</dbReference>
<keyword evidence="4" id="KW-1185">Reference proteome</keyword>
<dbReference type="RefSeq" id="WP_141278582.1">
    <property type="nucleotide sequence ID" value="NZ_BAAARZ010000019.1"/>
</dbReference>
<dbReference type="PRINTS" id="PR01438">
    <property type="entry name" value="UNVRSLSTRESS"/>
</dbReference>
<evidence type="ECO:0000313" key="3">
    <source>
        <dbReference type="EMBL" id="GEC20035.1"/>
    </source>
</evidence>
<dbReference type="PANTHER" id="PTHR31964">
    <property type="entry name" value="ADENINE NUCLEOTIDE ALPHA HYDROLASES-LIKE SUPERFAMILY PROTEIN"/>
    <property type="match status" value="1"/>
</dbReference>
<accession>A0A4Y3WMK9</accession>
<organism evidence="3 4">
    <name type="scientific">Pseudonocardia hydrocarbonoxydans</name>
    <dbReference type="NCBI Taxonomy" id="76726"/>
    <lineage>
        <taxon>Bacteria</taxon>
        <taxon>Bacillati</taxon>
        <taxon>Actinomycetota</taxon>
        <taxon>Actinomycetes</taxon>
        <taxon>Pseudonocardiales</taxon>
        <taxon>Pseudonocardiaceae</taxon>
        <taxon>Pseudonocardia</taxon>
    </lineage>
</organism>
<protein>
    <submittedName>
        <fullName evidence="3">Universal stress protein</fullName>
    </submittedName>
</protein>
<dbReference type="Proteomes" id="UP000320338">
    <property type="component" value="Unassembled WGS sequence"/>
</dbReference>
<comment type="similarity">
    <text evidence="1">Belongs to the universal stress protein A family.</text>
</comment>
<reference evidence="3 4" key="1">
    <citation type="submission" date="2019-06" db="EMBL/GenBank/DDBJ databases">
        <title>Whole genome shotgun sequence of Pseudonocardia hydrocarbonoxydans NBRC 14498.</title>
        <authorList>
            <person name="Hosoyama A."/>
            <person name="Uohara A."/>
            <person name="Ohji S."/>
            <person name="Ichikawa N."/>
        </authorList>
    </citation>
    <scope>NUCLEOTIDE SEQUENCE [LARGE SCALE GENOMIC DNA]</scope>
    <source>
        <strain evidence="3 4">NBRC 14498</strain>
    </source>
</reference>
<gene>
    <name evidence="3" type="ORF">PHY01_23180</name>
</gene>
<proteinExistence type="inferred from homology"/>
<sequence>MTRDLVVVGLRDCVGGRAALRFALRDAVRRGARVDVVAAFGPADDPASGARAPQRPVGEVAAAVRAAATGMVEDALAEMAGDDPPPVTVLAVAGDAGEVLVHTARTADLLVVGSRGRGRVASAVLGSVSMHCVLHAACPVTVVRPVAEPAPA</sequence>
<feature type="domain" description="UspA" evidence="2">
    <location>
        <begin position="6"/>
        <end position="144"/>
    </location>
</feature>
<evidence type="ECO:0000313" key="4">
    <source>
        <dbReference type="Proteomes" id="UP000320338"/>
    </source>
</evidence>
<dbReference type="Pfam" id="PF00582">
    <property type="entry name" value="Usp"/>
    <property type="match status" value="1"/>
</dbReference>
<name>A0A4Y3WMK9_9PSEU</name>